<dbReference type="InterPro" id="IPR051916">
    <property type="entry name" value="GPI-anchor_lipid_remodeler"/>
</dbReference>
<dbReference type="GO" id="GO:0003824">
    <property type="term" value="F:catalytic activity"/>
    <property type="evidence" value="ECO:0007669"/>
    <property type="project" value="InterPro"/>
</dbReference>
<dbReference type="GO" id="GO:0005783">
    <property type="term" value="C:endoplasmic reticulum"/>
    <property type="evidence" value="ECO:0007669"/>
    <property type="project" value="TreeGrafter"/>
</dbReference>
<keyword evidence="3" id="KW-1185">Reference proteome</keyword>
<dbReference type="InterPro" id="IPR005135">
    <property type="entry name" value="Endo/exonuclease/phosphatase"/>
</dbReference>
<dbReference type="GO" id="GO:0016020">
    <property type="term" value="C:membrane"/>
    <property type="evidence" value="ECO:0007669"/>
    <property type="project" value="GOC"/>
</dbReference>
<organism evidence="2 3">
    <name type="scientific">Pythium insidiosum</name>
    <name type="common">Pythiosis disease agent</name>
    <dbReference type="NCBI Taxonomy" id="114742"/>
    <lineage>
        <taxon>Eukaryota</taxon>
        <taxon>Sar</taxon>
        <taxon>Stramenopiles</taxon>
        <taxon>Oomycota</taxon>
        <taxon>Peronosporomycetes</taxon>
        <taxon>Pythiales</taxon>
        <taxon>Pythiaceae</taxon>
        <taxon>Pythium</taxon>
    </lineage>
</organism>
<reference evidence="2" key="1">
    <citation type="submission" date="2021-12" db="EMBL/GenBank/DDBJ databases">
        <title>Prjna785345.</title>
        <authorList>
            <person name="Rujirawat T."/>
            <person name="Krajaejun T."/>
        </authorList>
    </citation>
    <scope>NUCLEOTIDE SEQUENCE</scope>
    <source>
        <strain evidence="2">Pi057C3</strain>
    </source>
</reference>
<accession>A0AAD5LLV1</accession>
<evidence type="ECO:0000313" key="3">
    <source>
        <dbReference type="Proteomes" id="UP001209570"/>
    </source>
</evidence>
<dbReference type="Proteomes" id="UP001209570">
    <property type="component" value="Unassembled WGS sequence"/>
</dbReference>
<dbReference type="SUPFAM" id="SSF56219">
    <property type="entry name" value="DNase I-like"/>
    <property type="match status" value="1"/>
</dbReference>
<dbReference type="PANTHER" id="PTHR14859">
    <property type="entry name" value="CALCOFLUOR WHITE HYPERSENSITIVE PROTEIN PRECURSOR"/>
    <property type="match status" value="1"/>
</dbReference>
<dbReference type="FunFam" id="3.60.10.10:FF:000081">
    <property type="entry name" value="Uncharacterized protein"/>
    <property type="match status" value="1"/>
</dbReference>
<evidence type="ECO:0000259" key="1">
    <source>
        <dbReference type="Pfam" id="PF03372"/>
    </source>
</evidence>
<evidence type="ECO:0000313" key="2">
    <source>
        <dbReference type="EMBL" id="KAJ0403078.1"/>
    </source>
</evidence>
<proteinExistence type="predicted"/>
<protein>
    <recommendedName>
        <fullName evidence="1">Endonuclease/exonuclease/phosphatase domain-containing protein</fullName>
    </recommendedName>
</protein>
<dbReference type="Gene3D" id="3.60.10.10">
    <property type="entry name" value="Endonuclease/exonuclease/phosphatase"/>
    <property type="match status" value="1"/>
</dbReference>
<name>A0AAD5LLV1_PYTIN</name>
<gene>
    <name evidence="2" type="ORF">P43SY_009145</name>
</gene>
<dbReference type="EMBL" id="JAKCXM010000089">
    <property type="protein sequence ID" value="KAJ0403078.1"/>
    <property type="molecule type" value="Genomic_DNA"/>
</dbReference>
<comment type="caution">
    <text evidence="2">The sequence shown here is derived from an EMBL/GenBank/DDBJ whole genome shotgun (WGS) entry which is preliminary data.</text>
</comment>
<dbReference type="Pfam" id="PF03372">
    <property type="entry name" value="Exo_endo_phos"/>
    <property type="match status" value="1"/>
</dbReference>
<dbReference type="AlphaFoldDB" id="A0AAD5LLV1"/>
<sequence length="505" mass="56542">MNRLQRWDHWPPLPSPPRFTGVYVASQPGGIHLPTQRFRAIDLFSLGDDELTGHPNQLLYGSVLLKPSSLDAANPAVRSAASFAVDAIKKSRRTTISTSPTVTRALELPLYVTGDNGESEMVVLLEYSDLHRQNQQFKSHVTLGTNFYLTLDDTTFGLRHHVAVALDRDGRHSLFQHTFHAIESAPSSQSSCPAGTSDQQCASGAASPRIMSFNVWNTNPSADVYGYNRRWAQYSKRMDHLVSFVRDAQADVVGFQEVRYDSVLGEDGQHAQIEHLSQRLPEYQFVYQAAMSYINDRTPYERIEEGPAIFSKHPVVSTDYLLLSRDPNNPNDAHQRLCLHAVIDYPGWGLIDVYVTHLSLSEESREQTMLDIWHYMRAGKGVTQVLLGDLNAEPQSRGIQFLRGEADLAGESTDLRDAWLELHAEAPPRSTDDTDKATKFTFPSDNPSKRIDFVLFRGKGAVKSCDIVAQEPTEDTKSYPTDKGMLHPQSPIYASDHRAVIAEFV</sequence>
<dbReference type="GO" id="GO:0006506">
    <property type="term" value="P:GPI anchor biosynthetic process"/>
    <property type="evidence" value="ECO:0007669"/>
    <property type="project" value="TreeGrafter"/>
</dbReference>
<feature type="domain" description="Endonuclease/exonuclease/phosphatase" evidence="1">
    <location>
        <begin position="211"/>
        <end position="497"/>
    </location>
</feature>
<dbReference type="PANTHER" id="PTHR14859:SF16">
    <property type="entry name" value="ENDONUCLEASE_EXONUCLEASE_PHOSPHATASE DOMAIN-CONTAINING PROTEIN"/>
    <property type="match status" value="1"/>
</dbReference>
<dbReference type="InterPro" id="IPR036691">
    <property type="entry name" value="Endo/exonu/phosph_ase_sf"/>
</dbReference>